<dbReference type="OrthoDB" id="2444524at2759"/>
<organism evidence="1 2">
    <name type="scientific">Gigaspora rosea</name>
    <dbReference type="NCBI Taxonomy" id="44941"/>
    <lineage>
        <taxon>Eukaryota</taxon>
        <taxon>Fungi</taxon>
        <taxon>Fungi incertae sedis</taxon>
        <taxon>Mucoromycota</taxon>
        <taxon>Glomeromycotina</taxon>
        <taxon>Glomeromycetes</taxon>
        <taxon>Diversisporales</taxon>
        <taxon>Gigasporaceae</taxon>
        <taxon>Gigaspora</taxon>
    </lineage>
</organism>
<name>A0A397U2A6_9GLOM</name>
<sequence>MLFSVEEWNEIRHTVKATSKLRQVLRTTSFLNEDEPYNCEKHYDAGLTDYEDPNEPLQKQHLESWFNINLSTSYAIVRTCDESLLSRDGYRRLAAVEPQLIREHQIAARRIEITDLMNDKIKIETFSTNDLDDDTLFEQSEMAFIDQSNVWSLVIDHGLQNVIGMETVRKESTSETVSNRKNRKRVRTRHKNVGCKKMGYRMDGIFRIYVNNMEYGAVEVAKKFKETKLLADGEKLWTTYLYP</sequence>
<evidence type="ECO:0000313" key="2">
    <source>
        <dbReference type="Proteomes" id="UP000266673"/>
    </source>
</evidence>
<evidence type="ECO:0000313" key="1">
    <source>
        <dbReference type="EMBL" id="RIB03278.1"/>
    </source>
</evidence>
<dbReference type="EMBL" id="QKWP01002458">
    <property type="protein sequence ID" value="RIB03278.1"/>
    <property type="molecule type" value="Genomic_DNA"/>
</dbReference>
<accession>A0A397U2A6</accession>
<reference evidence="1 2" key="1">
    <citation type="submission" date="2018-06" db="EMBL/GenBank/DDBJ databases">
        <title>Comparative genomics reveals the genomic features of Rhizophagus irregularis, R. cerebriforme, R. diaphanum and Gigaspora rosea, and their symbiotic lifestyle signature.</title>
        <authorList>
            <person name="Morin E."/>
            <person name="San Clemente H."/>
            <person name="Chen E.C.H."/>
            <person name="De La Providencia I."/>
            <person name="Hainaut M."/>
            <person name="Kuo A."/>
            <person name="Kohler A."/>
            <person name="Murat C."/>
            <person name="Tang N."/>
            <person name="Roy S."/>
            <person name="Loubradou J."/>
            <person name="Henrissat B."/>
            <person name="Grigoriev I.V."/>
            <person name="Corradi N."/>
            <person name="Roux C."/>
            <person name="Martin F.M."/>
        </authorList>
    </citation>
    <scope>NUCLEOTIDE SEQUENCE [LARGE SCALE GENOMIC DNA]</scope>
    <source>
        <strain evidence="1 2">DAOM 194757</strain>
    </source>
</reference>
<gene>
    <name evidence="1" type="ORF">C2G38_798604</name>
</gene>
<protein>
    <submittedName>
        <fullName evidence="1">Uncharacterized protein</fullName>
    </submittedName>
</protein>
<dbReference type="AlphaFoldDB" id="A0A397U2A6"/>
<comment type="caution">
    <text evidence="1">The sequence shown here is derived from an EMBL/GenBank/DDBJ whole genome shotgun (WGS) entry which is preliminary data.</text>
</comment>
<keyword evidence="2" id="KW-1185">Reference proteome</keyword>
<dbReference type="Proteomes" id="UP000266673">
    <property type="component" value="Unassembled WGS sequence"/>
</dbReference>
<proteinExistence type="predicted"/>